<gene>
    <name evidence="2" type="ORF">NP233_g3513</name>
</gene>
<dbReference type="EMBL" id="JANIEX010000170">
    <property type="protein sequence ID" value="KAJ3571788.1"/>
    <property type="molecule type" value="Genomic_DNA"/>
</dbReference>
<evidence type="ECO:0000313" key="2">
    <source>
        <dbReference type="EMBL" id="KAJ3571788.1"/>
    </source>
</evidence>
<dbReference type="AlphaFoldDB" id="A0AAD5VWW2"/>
<evidence type="ECO:0000256" key="1">
    <source>
        <dbReference type="SAM" id="MobiDB-lite"/>
    </source>
</evidence>
<evidence type="ECO:0000313" key="3">
    <source>
        <dbReference type="Proteomes" id="UP001213000"/>
    </source>
</evidence>
<accession>A0AAD5VWW2</accession>
<dbReference type="Proteomes" id="UP001213000">
    <property type="component" value="Unassembled WGS sequence"/>
</dbReference>
<sequence>MTSNQARGYPGQANLPNRMVPGPSVEGPDPNAMYYSQNSGPPPTFNMMPPSLPNGQPGYASLPNRMTPGPYIDPASDATRSAKRRAPNS</sequence>
<name>A0AAD5VWW2_9AGAR</name>
<protein>
    <submittedName>
        <fullName evidence="2">Uncharacterized protein</fullName>
    </submittedName>
</protein>
<keyword evidence="3" id="KW-1185">Reference proteome</keyword>
<proteinExistence type="predicted"/>
<organism evidence="2 3">
    <name type="scientific">Leucocoprinus birnbaumii</name>
    <dbReference type="NCBI Taxonomy" id="56174"/>
    <lineage>
        <taxon>Eukaryota</taxon>
        <taxon>Fungi</taxon>
        <taxon>Dikarya</taxon>
        <taxon>Basidiomycota</taxon>
        <taxon>Agaricomycotina</taxon>
        <taxon>Agaricomycetes</taxon>
        <taxon>Agaricomycetidae</taxon>
        <taxon>Agaricales</taxon>
        <taxon>Agaricineae</taxon>
        <taxon>Agaricaceae</taxon>
        <taxon>Leucocoprinus</taxon>
    </lineage>
</organism>
<comment type="caution">
    <text evidence="2">The sequence shown here is derived from an EMBL/GenBank/DDBJ whole genome shotgun (WGS) entry which is preliminary data.</text>
</comment>
<feature type="region of interest" description="Disordered" evidence="1">
    <location>
        <begin position="1"/>
        <end position="89"/>
    </location>
</feature>
<reference evidence="2" key="1">
    <citation type="submission" date="2022-07" db="EMBL/GenBank/DDBJ databases">
        <title>Genome Sequence of Leucocoprinus birnbaumii.</title>
        <authorList>
            <person name="Buettner E."/>
        </authorList>
    </citation>
    <scope>NUCLEOTIDE SEQUENCE</scope>
    <source>
        <strain evidence="2">VT141</strain>
    </source>
</reference>